<keyword evidence="8 12" id="KW-0472">Membrane</keyword>
<dbReference type="CDD" id="cd15283">
    <property type="entry name" value="7tmC_V2R_pheromone"/>
    <property type="match status" value="1"/>
</dbReference>
<feature type="transmembrane region" description="Helical" evidence="12">
    <location>
        <begin position="655"/>
        <end position="678"/>
    </location>
</feature>
<evidence type="ECO:0000256" key="8">
    <source>
        <dbReference type="ARBA" id="ARBA00023136"/>
    </source>
</evidence>
<sequence length="850" mass="94150">MKVAGLIIGLILAVYFFQLKSAADWAVCLDCLNQRTRLTGARPRTEASSVTCKLQGSTRLPAFSMDGDFIIGGSFSLHAYMHTVYNNYTSIIDTRELRFSRAMVFAIEEINNSTELLPGIKLGYQIYDSCALVPVAVHVAFQFLNSLDPTFSTGNNCSQSGMVMAVVGDSGSSPSISISRLISPFNIPLVSYFSTCACLSNKQQYPNFFRTIPSDQFQAAALAKLIKHFGWTWIGAVRSDSDYGNNGMASFLEAAQKEGICVEYSLSFYRTNPQIKNVFNALFCISRSKAVVVVAFASFGDMKILLEELSREPFPTRQWIGSESWVTNTELTRYSFCAGAIGFGIPKSAIPGLRDFLLNLSFSEITASSVLTEFWEDAFNCRLKKNEKVCDGTEDIQNLKSQYTDTSQLRITNMVYKAVYAIAHAIHNAVLTELQKVNFSQNGYDVSFNANGDPVAIYDLVNWQKHESGITEIVTVGLYDASLPVGKEFRINRNQTFKSIMVRLCRSQVPVSVCSGSCPLGTRKVMQKGKPICCYDCIACPEGEISNITDSTDCLPCHKEFWPNAKRDTCIPKPVEFLSFQDILGITLATFSILGAFLAIITAAIFFYHRTSPIVRANNSELSFLLLISLTLCFLCSLTFIGAPSEWSCMLRHTAFGITFVLCISCVLGKTIVVLIAFKATLPGSNVMKWFGPLQQRMTVMSFTFIQVLICTIWLVVSPPVPIKNLTTYKEIIILECALGSAVGFWVVLGYIGLLASFCFVLAVLARKLPDNFNEAKLITFSMLIFCAVWITFIPAYVSSPGKFTVVVEIFAILASSFGLMLCIFAPKCFIILFKPEKNTKKCLMNKNQS</sequence>
<dbReference type="AlphaFoldDB" id="A0A3B4G6G1"/>
<evidence type="ECO:0000256" key="11">
    <source>
        <dbReference type="ARBA" id="ARBA00023224"/>
    </source>
</evidence>
<dbReference type="Gene3D" id="2.10.50.30">
    <property type="entry name" value="GPCR, family 3, nine cysteines domain"/>
    <property type="match status" value="1"/>
</dbReference>
<dbReference type="Pfam" id="PF01094">
    <property type="entry name" value="ANF_receptor"/>
    <property type="match status" value="1"/>
</dbReference>
<dbReference type="InterPro" id="IPR038550">
    <property type="entry name" value="GPCR_3_9-Cys_sf"/>
</dbReference>
<accession>A0A3B4G6G1</accession>
<dbReference type="PANTHER" id="PTHR24061">
    <property type="entry name" value="CALCIUM-SENSING RECEPTOR-RELATED"/>
    <property type="match status" value="1"/>
</dbReference>
<evidence type="ECO:0000256" key="3">
    <source>
        <dbReference type="ARBA" id="ARBA00022475"/>
    </source>
</evidence>
<dbReference type="GO" id="GO:0005886">
    <property type="term" value="C:plasma membrane"/>
    <property type="evidence" value="ECO:0007669"/>
    <property type="project" value="UniProtKB-SubCell"/>
</dbReference>
<evidence type="ECO:0000256" key="2">
    <source>
        <dbReference type="ARBA" id="ARBA00007242"/>
    </source>
</evidence>
<dbReference type="InterPro" id="IPR011500">
    <property type="entry name" value="GPCR_3_9-Cys_dom"/>
</dbReference>
<dbReference type="PANTHER" id="PTHR24061:SF528">
    <property type="entry name" value="C-FAMILY ODORANT RECEPTOR OLFCD2-RELATED"/>
    <property type="match status" value="1"/>
</dbReference>
<dbReference type="InterPro" id="IPR028082">
    <property type="entry name" value="Peripla_BP_I"/>
</dbReference>
<evidence type="ECO:0000256" key="12">
    <source>
        <dbReference type="SAM" id="Phobius"/>
    </source>
</evidence>
<dbReference type="FunFam" id="2.10.50.30:FF:000002">
    <property type="entry name" value="Vomeronasal 2 receptor, h1"/>
    <property type="match status" value="1"/>
</dbReference>
<feature type="chain" id="PRO_5017321073" description="G-protein coupled receptors family 3 profile domain-containing protein" evidence="13">
    <location>
        <begin position="23"/>
        <end position="850"/>
    </location>
</feature>
<keyword evidence="6 12" id="KW-1133">Transmembrane helix</keyword>
<feature type="transmembrane region" description="Helical" evidence="12">
    <location>
        <begin position="620"/>
        <end position="643"/>
    </location>
</feature>
<keyword evidence="10" id="KW-0325">Glycoprotein</keyword>
<comment type="similarity">
    <text evidence="2">Belongs to the G-protein coupled receptor 3 family.</text>
</comment>
<keyword evidence="11" id="KW-0807">Transducer</keyword>
<dbReference type="InterPro" id="IPR000337">
    <property type="entry name" value="GPCR_3"/>
</dbReference>
<dbReference type="Pfam" id="PF07562">
    <property type="entry name" value="NCD3G"/>
    <property type="match status" value="1"/>
</dbReference>
<evidence type="ECO:0000259" key="14">
    <source>
        <dbReference type="PROSITE" id="PS50259"/>
    </source>
</evidence>
<reference evidence="15" key="1">
    <citation type="submission" date="2023-09" db="UniProtKB">
        <authorList>
            <consortium name="Ensembl"/>
        </authorList>
    </citation>
    <scope>IDENTIFICATION</scope>
</reference>
<feature type="transmembrane region" description="Helical" evidence="12">
    <location>
        <begin position="699"/>
        <end position="717"/>
    </location>
</feature>
<dbReference type="InterPro" id="IPR017979">
    <property type="entry name" value="GPCR_3_CS"/>
</dbReference>
<keyword evidence="3" id="KW-1003">Cell membrane</keyword>
<dbReference type="PRINTS" id="PR01535">
    <property type="entry name" value="VOMERONASL2R"/>
</dbReference>
<evidence type="ECO:0000313" key="15">
    <source>
        <dbReference type="Ensembl" id="ENSPNYP00000018480.1"/>
    </source>
</evidence>
<feature type="domain" description="G-protein coupled receptors family 3 profile" evidence="14">
    <location>
        <begin position="584"/>
        <end position="848"/>
    </location>
</feature>
<evidence type="ECO:0000256" key="5">
    <source>
        <dbReference type="ARBA" id="ARBA00022729"/>
    </source>
</evidence>
<feature type="transmembrane region" description="Helical" evidence="12">
    <location>
        <begin position="778"/>
        <end position="798"/>
    </location>
</feature>
<dbReference type="PROSITE" id="PS00981">
    <property type="entry name" value="G_PROTEIN_RECEP_F3_3"/>
    <property type="match status" value="1"/>
</dbReference>
<dbReference type="InterPro" id="IPR001828">
    <property type="entry name" value="ANF_lig-bd_rcpt"/>
</dbReference>
<dbReference type="InterPro" id="IPR017978">
    <property type="entry name" value="GPCR_3_C"/>
</dbReference>
<dbReference type="STRING" id="303518.ENSPNYP00000018480"/>
<dbReference type="PROSITE" id="PS50259">
    <property type="entry name" value="G_PROTEIN_RECEP_F3_4"/>
    <property type="match status" value="1"/>
</dbReference>
<dbReference type="Gene3D" id="3.40.50.2300">
    <property type="match status" value="2"/>
</dbReference>
<dbReference type="InterPro" id="IPR000068">
    <property type="entry name" value="GPCR_3_Ca_sens_rcpt-rel"/>
</dbReference>
<organism evidence="15">
    <name type="scientific">Pundamilia nyererei</name>
    <dbReference type="NCBI Taxonomy" id="303518"/>
    <lineage>
        <taxon>Eukaryota</taxon>
        <taxon>Metazoa</taxon>
        <taxon>Chordata</taxon>
        <taxon>Craniata</taxon>
        <taxon>Vertebrata</taxon>
        <taxon>Euteleostomi</taxon>
        <taxon>Actinopterygii</taxon>
        <taxon>Neopterygii</taxon>
        <taxon>Teleostei</taxon>
        <taxon>Neoteleostei</taxon>
        <taxon>Acanthomorphata</taxon>
        <taxon>Ovalentaria</taxon>
        <taxon>Cichlomorphae</taxon>
        <taxon>Cichliformes</taxon>
        <taxon>Cichlidae</taxon>
        <taxon>African cichlids</taxon>
        <taxon>Pseudocrenilabrinae</taxon>
        <taxon>Haplochromini</taxon>
        <taxon>Pundamilia</taxon>
    </lineage>
</organism>
<dbReference type="GeneTree" id="ENSGT00940000163991"/>
<keyword evidence="9" id="KW-0675">Receptor</keyword>
<evidence type="ECO:0000256" key="7">
    <source>
        <dbReference type="ARBA" id="ARBA00023040"/>
    </source>
</evidence>
<keyword evidence="5 13" id="KW-0732">Signal</keyword>
<feature type="transmembrane region" description="Helical" evidence="12">
    <location>
        <begin position="583"/>
        <end position="608"/>
    </location>
</feature>
<feature type="transmembrane region" description="Helical" evidence="12">
    <location>
        <begin position="810"/>
        <end position="834"/>
    </location>
</feature>
<evidence type="ECO:0000256" key="10">
    <source>
        <dbReference type="ARBA" id="ARBA00023180"/>
    </source>
</evidence>
<comment type="subcellular location">
    <subcellularLocation>
        <location evidence="1">Cell membrane</location>
        <topology evidence="1">Multi-pass membrane protein</topology>
    </subcellularLocation>
</comment>
<evidence type="ECO:0000256" key="1">
    <source>
        <dbReference type="ARBA" id="ARBA00004651"/>
    </source>
</evidence>
<keyword evidence="7" id="KW-0297">G-protein coupled receptor</keyword>
<evidence type="ECO:0000256" key="6">
    <source>
        <dbReference type="ARBA" id="ARBA00022989"/>
    </source>
</evidence>
<proteinExistence type="inferred from homology"/>
<name>A0A3B4G6G1_9CICH</name>
<dbReference type="Ensembl" id="ENSPNYT00000018942.1">
    <property type="protein sequence ID" value="ENSPNYP00000018480.1"/>
    <property type="gene ID" value="ENSPNYG00000013932.1"/>
</dbReference>
<dbReference type="FunFam" id="3.40.50.2300:FF:000016">
    <property type="entry name" value="Taste 1 receptor member 2"/>
    <property type="match status" value="1"/>
</dbReference>
<feature type="transmembrane region" description="Helical" evidence="12">
    <location>
        <begin position="743"/>
        <end position="766"/>
    </location>
</feature>
<evidence type="ECO:0000256" key="13">
    <source>
        <dbReference type="SAM" id="SignalP"/>
    </source>
</evidence>
<dbReference type="GO" id="GO:0004930">
    <property type="term" value="F:G protein-coupled receptor activity"/>
    <property type="evidence" value="ECO:0007669"/>
    <property type="project" value="UniProtKB-KW"/>
</dbReference>
<dbReference type="PRINTS" id="PR00248">
    <property type="entry name" value="GPCRMGR"/>
</dbReference>
<dbReference type="SUPFAM" id="SSF53822">
    <property type="entry name" value="Periplasmic binding protein-like I"/>
    <property type="match status" value="1"/>
</dbReference>
<evidence type="ECO:0000256" key="4">
    <source>
        <dbReference type="ARBA" id="ARBA00022692"/>
    </source>
</evidence>
<dbReference type="Pfam" id="PF00003">
    <property type="entry name" value="7tm_3"/>
    <property type="match status" value="1"/>
</dbReference>
<feature type="signal peptide" evidence="13">
    <location>
        <begin position="1"/>
        <end position="22"/>
    </location>
</feature>
<evidence type="ECO:0000256" key="9">
    <source>
        <dbReference type="ARBA" id="ARBA00023170"/>
    </source>
</evidence>
<dbReference type="InterPro" id="IPR004073">
    <property type="entry name" value="GPCR_3_vmron_rcpt_2"/>
</dbReference>
<protein>
    <recommendedName>
        <fullName evidence="14">G-protein coupled receptors family 3 profile domain-containing protein</fullName>
    </recommendedName>
</protein>
<keyword evidence="4 12" id="KW-0812">Transmembrane</keyword>